<gene>
    <name evidence="2" type="ORF">PFISCL1PPCAC_15520</name>
</gene>
<keyword evidence="1" id="KW-0472">Membrane</keyword>
<dbReference type="Proteomes" id="UP001432322">
    <property type="component" value="Unassembled WGS sequence"/>
</dbReference>
<accession>A0AAV5W171</accession>
<evidence type="ECO:0000313" key="3">
    <source>
        <dbReference type="Proteomes" id="UP001432322"/>
    </source>
</evidence>
<evidence type="ECO:0000313" key="2">
    <source>
        <dbReference type="EMBL" id="GMT24223.1"/>
    </source>
</evidence>
<sequence length="406" mass="46273">MVLSWITERKEEGEKRRTLNEIKESRTVTFTEYAKSEYHFRILSSLYIFSIVVIVGIIAYNRTIVTFREQFPTGEDETSTYLSIRVFLVPTSDSVYGRSERVREHVDKSFLSVQQPALITIAGRVEILYNRSLASLDLNSHPSPSSSLDFFIALVPSNDWPHFSATSILLTTGKWILVQVRENEDESKLLERMDELIFEILIGIPHLDLIAKRDRRERLQPWQISAMSPDHQKRLTWDCTGLSPSYSLRVIHLHSSCLSPGSCDGSTVERTLVPSLIEIKRRVEHVISLDIKSEHIFDVYLDPFLHEDVQGRQTMNQPNLYLLLKEIDSLISPTQSVDPQLKLVIVHSERKIIMVDGEGEDVWGASVSEWGGVIMNDVRVTPNVISSLRMLLGIDSSLPPTFKSVP</sequence>
<dbReference type="GO" id="GO:0042765">
    <property type="term" value="C:GPI-anchor transamidase complex"/>
    <property type="evidence" value="ECO:0007669"/>
    <property type="project" value="InterPro"/>
</dbReference>
<name>A0AAV5W171_9BILA</name>
<dbReference type="EMBL" id="BTSY01000004">
    <property type="protein sequence ID" value="GMT24223.1"/>
    <property type="molecule type" value="Genomic_DNA"/>
</dbReference>
<protein>
    <submittedName>
        <fullName evidence="2">Uncharacterized protein</fullName>
    </submittedName>
</protein>
<dbReference type="AlphaFoldDB" id="A0AAV5W171"/>
<keyword evidence="1" id="KW-1133">Transmembrane helix</keyword>
<feature type="transmembrane region" description="Helical" evidence="1">
    <location>
        <begin position="38"/>
        <end position="60"/>
    </location>
</feature>
<comment type="caution">
    <text evidence="2">The sequence shown here is derived from an EMBL/GenBank/DDBJ whole genome shotgun (WGS) entry which is preliminary data.</text>
</comment>
<dbReference type="InterPro" id="IPR019540">
    <property type="entry name" value="PtdIno-glycan_biosynth_class_S"/>
</dbReference>
<evidence type="ECO:0000256" key="1">
    <source>
        <dbReference type="SAM" id="Phobius"/>
    </source>
</evidence>
<reference evidence="2" key="1">
    <citation type="submission" date="2023-10" db="EMBL/GenBank/DDBJ databases">
        <title>Genome assembly of Pristionchus species.</title>
        <authorList>
            <person name="Yoshida K."/>
            <person name="Sommer R.J."/>
        </authorList>
    </citation>
    <scope>NUCLEOTIDE SEQUENCE</scope>
    <source>
        <strain evidence="2">RS5133</strain>
    </source>
</reference>
<organism evidence="2 3">
    <name type="scientific">Pristionchus fissidentatus</name>
    <dbReference type="NCBI Taxonomy" id="1538716"/>
    <lineage>
        <taxon>Eukaryota</taxon>
        <taxon>Metazoa</taxon>
        <taxon>Ecdysozoa</taxon>
        <taxon>Nematoda</taxon>
        <taxon>Chromadorea</taxon>
        <taxon>Rhabditida</taxon>
        <taxon>Rhabditina</taxon>
        <taxon>Diplogasteromorpha</taxon>
        <taxon>Diplogasteroidea</taxon>
        <taxon>Neodiplogasteridae</taxon>
        <taxon>Pristionchus</taxon>
    </lineage>
</organism>
<dbReference type="Pfam" id="PF10510">
    <property type="entry name" value="PIG-S"/>
    <property type="match status" value="1"/>
</dbReference>
<dbReference type="GO" id="GO:0016255">
    <property type="term" value="P:attachment of GPI anchor to protein"/>
    <property type="evidence" value="ECO:0007669"/>
    <property type="project" value="InterPro"/>
</dbReference>
<feature type="non-terminal residue" evidence="2">
    <location>
        <position position="406"/>
    </location>
</feature>
<keyword evidence="3" id="KW-1185">Reference proteome</keyword>
<keyword evidence="1" id="KW-0812">Transmembrane</keyword>
<proteinExistence type="predicted"/>